<organism evidence="1 2">
    <name type="scientific">Nonomuraea zeae</name>
    <dbReference type="NCBI Taxonomy" id="1642303"/>
    <lineage>
        <taxon>Bacteria</taxon>
        <taxon>Bacillati</taxon>
        <taxon>Actinomycetota</taxon>
        <taxon>Actinomycetes</taxon>
        <taxon>Streptosporangiales</taxon>
        <taxon>Streptosporangiaceae</taxon>
        <taxon>Nonomuraea</taxon>
    </lineage>
</organism>
<dbReference type="SUPFAM" id="SSF53271">
    <property type="entry name" value="PRTase-like"/>
    <property type="match status" value="1"/>
</dbReference>
<name>A0A5S4GRW4_9ACTN</name>
<keyword evidence="1" id="KW-0808">Transferase</keyword>
<dbReference type="RefSeq" id="WP_138689985.1">
    <property type="nucleotide sequence ID" value="NZ_JBHSAZ010000081.1"/>
</dbReference>
<evidence type="ECO:0000313" key="2">
    <source>
        <dbReference type="Proteomes" id="UP000306628"/>
    </source>
</evidence>
<keyword evidence="1" id="KW-0328">Glycosyltransferase</keyword>
<dbReference type="InterPro" id="IPR000836">
    <property type="entry name" value="PRTase_dom"/>
</dbReference>
<keyword evidence="2" id="KW-1185">Reference proteome</keyword>
<dbReference type="GO" id="GO:0016757">
    <property type="term" value="F:glycosyltransferase activity"/>
    <property type="evidence" value="ECO:0007669"/>
    <property type="project" value="UniProtKB-KW"/>
</dbReference>
<reference evidence="1 2" key="1">
    <citation type="submission" date="2019-05" db="EMBL/GenBank/DDBJ databases">
        <title>Draft genome sequence of Nonomuraea zeae DSM 100528.</title>
        <authorList>
            <person name="Saricaoglu S."/>
            <person name="Isik K."/>
        </authorList>
    </citation>
    <scope>NUCLEOTIDE SEQUENCE [LARGE SCALE GENOMIC DNA]</scope>
    <source>
        <strain evidence="1 2">DSM 100528</strain>
    </source>
</reference>
<comment type="caution">
    <text evidence="1">The sequence shown here is derived from an EMBL/GenBank/DDBJ whole genome shotgun (WGS) entry which is preliminary data.</text>
</comment>
<protein>
    <submittedName>
        <fullName evidence="1">Phosphoribosyltransferase</fullName>
    </submittedName>
</protein>
<accession>A0A5S4GRW4</accession>
<gene>
    <name evidence="1" type="ORF">ETD85_13295</name>
</gene>
<sequence length="270" mass="29549">MGDARAVTERIIHVYRNVPAEGPGVCRICHTGPNDAPITKEPWWICSSCDRTTRGLYRHAKQVVPISLCVQDDGEGALYAVVARKRSLVTSKGRTKRSTVLAATIARFYEAHASCLSEQAGGPFTLVTTIPSTHPDPPARAHIPMSEIATHVGALQHLYQPTLRPNYECTPILAERCSHPDAFQPTEPINRLNHAKVLLLDDLFVSGAHIQSAASALYQAGADIVVALVVARLIKPGFNPHRARIWEQAESERFSFERCCLCAPSADRTA</sequence>
<dbReference type="AlphaFoldDB" id="A0A5S4GRW4"/>
<dbReference type="CDD" id="cd06223">
    <property type="entry name" value="PRTases_typeI"/>
    <property type="match status" value="1"/>
</dbReference>
<dbReference type="EMBL" id="VCKX01000032">
    <property type="protein sequence ID" value="TMR35569.1"/>
    <property type="molecule type" value="Genomic_DNA"/>
</dbReference>
<dbReference type="Proteomes" id="UP000306628">
    <property type="component" value="Unassembled WGS sequence"/>
</dbReference>
<proteinExistence type="predicted"/>
<dbReference type="OrthoDB" id="3403421at2"/>
<dbReference type="InterPro" id="IPR029057">
    <property type="entry name" value="PRTase-like"/>
</dbReference>
<dbReference type="Gene3D" id="3.40.50.2020">
    <property type="match status" value="1"/>
</dbReference>
<evidence type="ECO:0000313" key="1">
    <source>
        <dbReference type="EMBL" id="TMR35569.1"/>
    </source>
</evidence>